<dbReference type="STRING" id="118101.ATN01_02220"/>
<dbReference type="Proteomes" id="UP000093070">
    <property type="component" value="Chromosome"/>
</dbReference>
<dbReference type="PANTHER" id="PTHR39321:SF3">
    <property type="entry name" value="PHOSPHOPANTETHEINE ADENYLYLTRANSFERASE"/>
    <property type="match status" value="1"/>
</dbReference>
<evidence type="ECO:0000313" key="14">
    <source>
        <dbReference type="Proteomes" id="UP000093070"/>
    </source>
</evidence>
<comment type="catalytic activity">
    <reaction evidence="10 11">
        <text>nicotinate beta-D-ribonucleotide + ATP + H(+) = deamido-NAD(+) + diphosphate</text>
        <dbReference type="Rhea" id="RHEA:22860"/>
        <dbReference type="ChEBI" id="CHEBI:15378"/>
        <dbReference type="ChEBI" id="CHEBI:30616"/>
        <dbReference type="ChEBI" id="CHEBI:33019"/>
        <dbReference type="ChEBI" id="CHEBI:57502"/>
        <dbReference type="ChEBI" id="CHEBI:58437"/>
        <dbReference type="EC" id="2.7.7.18"/>
    </reaction>
</comment>
<evidence type="ECO:0000256" key="9">
    <source>
        <dbReference type="ARBA" id="ARBA00023027"/>
    </source>
</evidence>
<dbReference type="Pfam" id="PF01467">
    <property type="entry name" value="CTP_transf_like"/>
    <property type="match status" value="1"/>
</dbReference>
<protein>
    <recommendedName>
        <fullName evidence="11">Probable nicotinate-nucleotide adenylyltransferase</fullName>
        <ecNumber evidence="11">2.7.7.18</ecNumber>
    </recommendedName>
    <alternativeName>
        <fullName evidence="11">Deamido-NAD(+) diphosphorylase</fullName>
    </alternativeName>
    <alternativeName>
        <fullName evidence="11">Deamido-NAD(+) pyrophosphorylase</fullName>
    </alternativeName>
    <alternativeName>
        <fullName evidence="11">Nicotinate mononucleotide adenylyltransferase</fullName>
        <shortName evidence="11">NaMN adenylyltransferase</shortName>
    </alternativeName>
</protein>
<reference evidence="13 14" key="1">
    <citation type="submission" date="2015-11" db="EMBL/GenBank/DDBJ databases">
        <title>The complete genome of Buchnera aphidicola from Diuraphis noxia biotype SAM.</title>
        <authorList>
            <person name="Burger N.F.V."/>
            <person name="Oberholster A.-M."/>
        </authorList>
    </citation>
    <scope>NUCLEOTIDE SEQUENCE [LARGE SCALE GENOMIC DNA]</scope>
    <source>
        <strain evidence="13">SAM</strain>
    </source>
</reference>
<sequence length="210" mass="24807">MKKLYAIFGGNFDPIHYGHIHLSKQLLKELSLKKIIFLPNENPPHKKKTKTSIVDRLKMIKLAINNHPFFQISYLETNTKKFFYTVDTLKKIRTKIGFLDSLCFIIGEDNLENLHLWKNWKEILLYSHLLIYPRTHIKTNLKIKHWINSHRVTDCSLLHKKSFGLIFCSNMNTINISSSEIRDNYLKGKNPHKLLPPIVHQYILSKKLYV</sequence>
<dbReference type="GO" id="GO:0009435">
    <property type="term" value="P:NAD+ biosynthetic process"/>
    <property type="evidence" value="ECO:0007669"/>
    <property type="project" value="UniProtKB-UniRule"/>
</dbReference>
<dbReference type="InterPro" id="IPR004821">
    <property type="entry name" value="Cyt_trans-like"/>
</dbReference>
<keyword evidence="7 11" id="KW-0547">Nucleotide-binding</keyword>
<dbReference type="GO" id="GO:0004515">
    <property type="term" value="F:nicotinate-nucleotide adenylyltransferase activity"/>
    <property type="evidence" value="ECO:0007669"/>
    <property type="project" value="UniProtKB-UniRule"/>
</dbReference>
<feature type="domain" description="Cytidyltransferase-like" evidence="12">
    <location>
        <begin position="7"/>
        <end position="183"/>
    </location>
</feature>
<dbReference type="OrthoDB" id="5295945at2"/>
<dbReference type="UniPathway" id="UPA00253">
    <property type="reaction ID" value="UER00332"/>
</dbReference>
<dbReference type="Gene3D" id="3.40.50.620">
    <property type="entry name" value="HUPs"/>
    <property type="match status" value="1"/>
</dbReference>
<dbReference type="AlphaFoldDB" id="A0A1B2H8U3"/>
<evidence type="ECO:0000256" key="4">
    <source>
        <dbReference type="ARBA" id="ARBA00022642"/>
    </source>
</evidence>
<dbReference type="PATRIC" id="fig|118101.4.peg.447"/>
<gene>
    <name evidence="11" type="primary">nadD</name>
    <name evidence="13" type="ORF">ATN01_02220</name>
</gene>
<evidence type="ECO:0000256" key="11">
    <source>
        <dbReference type="HAMAP-Rule" id="MF_00244"/>
    </source>
</evidence>
<keyword evidence="9 11" id="KW-0520">NAD</keyword>
<dbReference type="NCBIfam" id="TIGR00482">
    <property type="entry name" value="nicotinate (nicotinamide) nucleotide adenylyltransferase"/>
    <property type="match status" value="1"/>
</dbReference>
<proteinExistence type="inferred from homology"/>
<dbReference type="HAMAP" id="MF_00244">
    <property type="entry name" value="NaMN_adenylyltr"/>
    <property type="match status" value="1"/>
</dbReference>
<dbReference type="NCBIfam" id="TIGR00125">
    <property type="entry name" value="cyt_tran_rel"/>
    <property type="match status" value="1"/>
</dbReference>
<evidence type="ECO:0000256" key="8">
    <source>
        <dbReference type="ARBA" id="ARBA00022840"/>
    </source>
</evidence>
<evidence type="ECO:0000256" key="10">
    <source>
        <dbReference type="ARBA" id="ARBA00048721"/>
    </source>
</evidence>
<accession>A0A1B2H8U3</accession>
<dbReference type="InterPro" id="IPR005248">
    <property type="entry name" value="NadD/NMNAT"/>
</dbReference>
<keyword evidence="4 11" id="KW-0662">Pyridine nucleotide biosynthesis</keyword>
<comment type="similarity">
    <text evidence="3 11">Belongs to the NadD family.</text>
</comment>
<evidence type="ECO:0000256" key="1">
    <source>
        <dbReference type="ARBA" id="ARBA00002324"/>
    </source>
</evidence>
<evidence type="ECO:0000256" key="7">
    <source>
        <dbReference type="ARBA" id="ARBA00022741"/>
    </source>
</evidence>
<keyword evidence="8 11" id="KW-0067">ATP-binding</keyword>
<dbReference type="EC" id="2.7.7.18" evidence="11"/>
<dbReference type="GO" id="GO:0005524">
    <property type="term" value="F:ATP binding"/>
    <property type="evidence" value="ECO:0007669"/>
    <property type="project" value="UniProtKB-KW"/>
</dbReference>
<evidence type="ECO:0000256" key="6">
    <source>
        <dbReference type="ARBA" id="ARBA00022695"/>
    </source>
</evidence>
<evidence type="ECO:0000256" key="2">
    <source>
        <dbReference type="ARBA" id="ARBA00005019"/>
    </source>
</evidence>
<dbReference type="SUPFAM" id="SSF52374">
    <property type="entry name" value="Nucleotidylyl transferase"/>
    <property type="match status" value="1"/>
</dbReference>
<evidence type="ECO:0000259" key="12">
    <source>
        <dbReference type="Pfam" id="PF01467"/>
    </source>
</evidence>
<evidence type="ECO:0000256" key="3">
    <source>
        <dbReference type="ARBA" id="ARBA00009014"/>
    </source>
</evidence>
<dbReference type="RefSeq" id="WP_075433462.1">
    <property type="nucleotide sequence ID" value="NZ_CP013259.1"/>
</dbReference>
<evidence type="ECO:0000313" key="13">
    <source>
        <dbReference type="EMBL" id="ANZ22640.1"/>
    </source>
</evidence>
<dbReference type="PANTHER" id="PTHR39321">
    <property type="entry name" value="NICOTINATE-NUCLEOTIDE ADENYLYLTRANSFERASE-RELATED"/>
    <property type="match status" value="1"/>
</dbReference>
<dbReference type="CDD" id="cd02165">
    <property type="entry name" value="NMNAT"/>
    <property type="match status" value="1"/>
</dbReference>
<dbReference type="EMBL" id="CP013259">
    <property type="protein sequence ID" value="ANZ22640.1"/>
    <property type="molecule type" value="Genomic_DNA"/>
</dbReference>
<keyword evidence="6 11" id="KW-0548">Nucleotidyltransferase</keyword>
<dbReference type="NCBIfam" id="NF000839">
    <property type="entry name" value="PRK00071.1-1"/>
    <property type="match status" value="1"/>
</dbReference>
<comment type="pathway">
    <text evidence="2 11">Cofactor biosynthesis; NAD(+) biosynthesis; deamido-NAD(+) from nicotinate D-ribonucleotide: step 1/1.</text>
</comment>
<evidence type="ECO:0000256" key="5">
    <source>
        <dbReference type="ARBA" id="ARBA00022679"/>
    </source>
</evidence>
<name>A0A1B2H8U3_BUCDN</name>
<keyword evidence="5 11" id="KW-0808">Transferase</keyword>
<organism evidence="13 14">
    <name type="scientific">Buchnera aphidicola subsp. Diuraphis noxia</name>
    <dbReference type="NCBI Taxonomy" id="118101"/>
    <lineage>
        <taxon>Bacteria</taxon>
        <taxon>Pseudomonadati</taxon>
        <taxon>Pseudomonadota</taxon>
        <taxon>Gammaproteobacteria</taxon>
        <taxon>Enterobacterales</taxon>
        <taxon>Erwiniaceae</taxon>
        <taxon>Buchnera</taxon>
    </lineage>
</organism>
<comment type="function">
    <text evidence="1 11">Catalyzes the reversible adenylation of nicotinate mononucleotide (NaMN) to nicotinic acid adenine dinucleotide (NaAD).</text>
</comment>
<dbReference type="InterPro" id="IPR014729">
    <property type="entry name" value="Rossmann-like_a/b/a_fold"/>
</dbReference>